<gene>
    <name evidence="2" type="ORF">AVLFYP127_00299</name>
</gene>
<feature type="transmembrane region" description="Helical" evidence="1">
    <location>
        <begin position="12"/>
        <end position="32"/>
    </location>
</feature>
<keyword evidence="1" id="KW-0472">Membrane</keyword>
<evidence type="ECO:0000313" key="2">
    <source>
        <dbReference type="EMBL" id="VYS93943.1"/>
    </source>
</evidence>
<sequence>MIKKLIKNFKPNLFRVFILLILFLAMGGVFLATNMSGAVLLIGDLLFIFVTLLFSDHFDLYKSKKYKNQFLITVVFTIILILILSMVLVSLDMDVNDFKGFKSISFNLYMLTGAYILSLLYKEIRYFLDKRAKK</sequence>
<keyword evidence="1" id="KW-0812">Transmembrane</keyword>
<feature type="transmembrane region" description="Helical" evidence="1">
    <location>
        <begin position="103"/>
        <end position="121"/>
    </location>
</feature>
<name>A0A6N2SJQ5_9FIRM</name>
<protein>
    <submittedName>
        <fullName evidence="2">Uncharacterized protein</fullName>
    </submittedName>
</protein>
<keyword evidence="1" id="KW-1133">Transmembrane helix</keyword>
<proteinExistence type="predicted"/>
<feature type="transmembrane region" description="Helical" evidence="1">
    <location>
        <begin position="38"/>
        <end position="58"/>
    </location>
</feature>
<evidence type="ECO:0000256" key="1">
    <source>
        <dbReference type="SAM" id="Phobius"/>
    </source>
</evidence>
<dbReference type="AlphaFoldDB" id="A0A6N2SJQ5"/>
<accession>A0A6N2SJQ5</accession>
<feature type="transmembrane region" description="Helical" evidence="1">
    <location>
        <begin position="70"/>
        <end position="91"/>
    </location>
</feature>
<dbReference type="RefSeq" id="WP_019118623.1">
    <property type="nucleotide sequence ID" value="NZ_CACRSW010000012.1"/>
</dbReference>
<dbReference type="EMBL" id="CACRSW010000012">
    <property type="protein sequence ID" value="VYS93943.1"/>
    <property type="molecule type" value="Genomic_DNA"/>
</dbReference>
<organism evidence="2">
    <name type="scientific">Anaerococcus vaginalis</name>
    <dbReference type="NCBI Taxonomy" id="33037"/>
    <lineage>
        <taxon>Bacteria</taxon>
        <taxon>Bacillati</taxon>
        <taxon>Bacillota</taxon>
        <taxon>Tissierellia</taxon>
        <taxon>Tissierellales</taxon>
        <taxon>Peptoniphilaceae</taxon>
        <taxon>Anaerococcus</taxon>
    </lineage>
</organism>
<reference evidence="2" key="1">
    <citation type="submission" date="2019-11" db="EMBL/GenBank/DDBJ databases">
        <authorList>
            <person name="Feng L."/>
        </authorList>
    </citation>
    <scope>NUCLEOTIDE SEQUENCE</scope>
    <source>
        <strain evidence="2">AvaginalisLFYP127</strain>
    </source>
</reference>